<evidence type="ECO:0000313" key="3">
    <source>
        <dbReference type="Proteomes" id="UP000530660"/>
    </source>
</evidence>
<dbReference type="Proteomes" id="UP000530660">
    <property type="component" value="Unassembled WGS sequence"/>
</dbReference>
<dbReference type="EMBL" id="VWRR01000016">
    <property type="protein sequence ID" value="KAF6001112.1"/>
    <property type="molecule type" value="Genomic_DNA"/>
</dbReference>
<protein>
    <submittedName>
        <fullName evidence="2">Uncharacterized protein</fullName>
    </submittedName>
</protein>
<keyword evidence="3" id="KW-1185">Reference proteome</keyword>
<keyword evidence="1" id="KW-0472">Membrane</keyword>
<comment type="caution">
    <text evidence="2">The sequence shown here is derived from an EMBL/GenBank/DDBJ whole genome shotgun (WGS) entry which is preliminary data.</text>
</comment>
<reference evidence="2 3" key="1">
    <citation type="journal article" date="2020" name="J. Phycol.">
        <title>Comparative genome analysis reveals Cyanidiococcus gen. nov., a new extremophilic red algal genus sister to Cyanidioschyzon (Cyanidioschyzonaceae, Rhodophyta).</title>
        <authorList>
            <person name="Liu S.-L."/>
            <person name="Chiang Y.-R."/>
            <person name="Yoon H.S."/>
            <person name="Fu H.-Y."/>
        </authorList>
    </citation>
    <scope>NUCLEOTIDE SEQUENCE [LARGE SCALE GENOMIC DNA]</scope>
    <source>
        <strain evidence="2 3">THAL066</strain>
    </source>
</reference>
<dbReference type="AlphaFoldDB" id="A0A7J7IDD6"/>
<evidence type="ECO:0000313" key="2">
    <source>
        <dbReference type="EMBL" id="KAF6001112.1"/>
    </source>
</evidence>
<evidence type="ECO:0000256" key="1">
    <source>
        <dbReference type="SAM" id="Phobius"/>
    </source>
</evidence>
<sequence>MLTCWRRKRYWLWAFIDTLWMFLAAWCLCRVSPVWAFTTAIAYLALPQGWFLARAWVLSLAFQALLELLILLILPEGKQNPQLVEMGDQLYFYRDACASIRPWRLSTSLLLGLLLWCRVMTLLTVPVKRVPSPLTSLQLSFCLCDPWSDHGALFKGMNRSAAAS</sequence>
<proteinExistence type="predicted"/>
<name>A0A7J7IDD6_9RHOD</name>
<keyword evidence="1" id="KW-0812">Transmembrane</keyword>
<keyword evidence="1" id="KW-1133">Transmembrane helix</keyword>
<accession>A0A7J7IDD6</accession>
<feature type="transmembrane region" description="Helical" evidence="1">
    <location>
        <begin position="51"/>
        <end position="74"/>
    </location>
</feature>
<feature type="transmembrane region" description="Helical" evidence="1">
    <location>
        <begin position="12"/>
        <end position="45"/>
    </location>
</feature>
<organism evidence="2 3">
    <name type="scientific">Cyanidiococcus yangmingshanensis</name>
    <dbReference type="NCBI Taxonomy" id="2690220"/>
    <lineage>
        <taxon>Eukaryota</taxon>
        <taxon>Rhodophyta</taxon>
        <taxon>Bangiophyceae</taxon>
        <taxon>Cyanidiales</taxon>
        <taxon>Cyanidiaceae</taxon>
        <taxon>Cyanidiococcus</taxon>
    </lineage>
</organism>
<gene>
    <name evidence="2" type="ORF">F1559_003083</name>
</gene>